<dbReference type="AlphaFoldDB" id="A0AA39ZDJ7"/>
<protein>
    <submittedName>
        <fullName evidence="2">Uncharacterized protein</fullName>
    </submittedName>
</protein>
<sequence length="173" mass="19115">MLLLLLLLLIIITHHTAHYGSWNLLGLYDMVVYGSVKNRHTCKTAKRESCRCHGGKSDNTVWGIGVTDHIERRVERGILCEWVCEKSTVLQLLCCARLGGFSLSHLTPCCNEANKHEWGSKCKIAQLDDLVADRRVAEADLAAASHNISVGPGGDFMMARSSSSLSLKDVYKC</sequence>
<dbReference type="EMBL" id="JAULSY010000048">
    <property type="protein sequence ID" value="KAK0669001.1"/>
    <property type="molecule type" value="Genomic_DNA"/>
</dbReference>
<evidence type="ECO:0000313" key="3">
    <source>
        <dbReference type="Proteomes" id="UP001174997"/>
    </source>
</evidence>
<feature type="chain" id="PRO_5041325865" evidence="1">
    <location>
        <begin position="18"/>
        <end position="173"/>
    </location>
</feature>
<accession>A0AA39ZDJ7</accession>
<evidence type="ECO:0000313" key="2">
    <source>
        <dbReference type="EMBL" id="KAK0669001.1"/>
    </source>
</evidence>
<reference evidence="2" key="1">
    <citation type="submission" date="2023-06" db="EMBL/GenBank/DDBJ databases">
        <title>Genome-scale phylogeny and comparative genomics of the fungal order Sordariales.</title>
        <authorList>
            <consortium name="Lawrence Berkeley National Laboratory"/>
            <person name="Hensen N."/>
            <person name="Bonometti L."/>
            <person name="Westerberg I."/>
            <person name="Brannstrom I.O."/>
            <person name="Guillou S."/>
            <person name="Cros-Aarteil S."/>
            <person name="Calhoun S."/>
            <person name="Haridas S."/>
            <person name="Kuo A."/>
            <person name="Mondo S."/>
            <person name="Pangilinan J."/>
            <person name="Riley R."/>
            <person name="Labutti K."/>
            <person name="Andreopoulos B."/>
            <person name="Lipzen A."/>
            <person name="Chen C."/>
            <person name="Yanf M."/>
            <person name="Daum C."/>
            <person name="Ng V."/>
            <person name="Clum A."/>
            <person name="Steindorff A."/>
            <person name="Ohm R."/>
            <person name="Martin F."/>
            <person name="Silar P."/>
            <person name="Natvig D."/>
            <person name="Lalanne C."/>
            <person name="Gautier V."/>
            <person name="Ament-Velasquez S.L."/>
            <person name="Kruys A."/>
            <person name="Hutchinson M.I."/>
            <person name="Powell A.J."/>
            <person name="Barry K."/>
            <person name="Miller A.N."/>
            <person name="Grigoriev I.V."/>
            <person name="Debuchy R."/>
            <person name="Gladieux P."/>
            <person name="Thoren M.H."/>
            <person name="Johannesson H."/>
        </authorList>
    </citation>
    <scope>NUCLEOTIDE SEQUENCE</scope>
    <source>
        <strain evidence="2">CBS 307.81</strain>
    </source>
</reference>
<name>A0AA39ZDJ7_9PEZI</name>
<keyword evidence="3" id="KW-1185">Reference proteome</keyword>
<keyword evidence="1" id="KW-0732">Signal</keyword>
<feature type="signal peptide" evidence="1">
    <location>
        <begin position="1"/>
        <end position="17"/>
    </location>
</feature>
<comment type="caution">
    <text evidence="2">The sequence shown here is derived from an EMBL/GenBank/DDBJ whole genome shotgun (WGS) entry which is preliminary data.</text>
</comment>
<dbReference type="Proteomes" id="UP001174997">
    <property type="component" value="Unassembled WGS sequence"/>
</dbReference>
<evidence type="ECO:0000256" key="1">
    <source>
        <dbReference type="SAM" id="SignalP"/>
    </source>
</evidence>
<gene>
    <name evidence="2" type="ORF">QBC41DRAFT_113474</name>
</gene>
<organism evidence="2 3">
    <name type="scientific">Cercophora samala</name>
    <dbReference type="NCBI Taxonomy" id="330535"/>
    <lineage>
        <taxon>Eukaryota</taxon>
        <taxon>Fungi</taxon>
        <taxon>Dikarya</taxon>
        <taxon>Ascomycota</taxon>
        <taxon>Pezizomycotina</taxon>
        <taxon>Sordariomycetes</taxon>
        <taxon>Sordariomycetidae</taxon>
        <taxon>Sordariales</taxon>
        <taxon>Lasiosphaeriaceae</taxon>
        <taxon>Cercophora</taxon>
    </lineage>
</organism>
<proteinExistence type="predicted"/>